<dbReference type="GO" id="GO:0005634">
    <property type="term" value="C:nucleus"/>
    <property type="evidence" value="ECO:0007669"/>
    <property type="project" value="TreeGrafter"/>
</dbReference>
<feature type="domain" description="PUL" evidence="7">
    <location>
        <begin position="496"/>
        <end position="745"/>
    </location>
</feature>
<dbReference type="Pfam" id="PF09070">
    <property type="entry name" value="PFU"/>
    <property type="match status" value="1"/>
</dbReference>
<dbReference type="GO" id="GO:0010992">
    <property type="term" value="P:ubiquitin recycling"/>
    <property type="evidence" value="ECO:0007669"/>
    <property type="project" value="TreeGrafter"/>
</dbReference>
<dbReference type="PROSITE" id="PS51394">
    <property type="entry name" value="PFU"/>
    <property type="match status" value="1"/>
</dbReference>
<evidence type="ECO:0000313" key="8">
    <source>
        <dbReference type="EMBL" id="GMM50977.1"/>
    </source>
</evidence>
<dbReference type="InterPro" id="IPR038122">
    <property type="entry name" value="PFU_sf"/>
</dbReference>
<dbReference type="SMART" id="SM00320">
    <property type="entry name" value="WD40"/>
    <property type="match status" value="7"/>
</dbReference>
<reference evidence="8 9" key="1">
    <citation type="journal article" date="2023" name="Elife">
        <title>Identification of key yeast species and microbe-microbe interactions impacting larval growth of Drosophila in the wild.</title>
        <authorList>
            <person name="Mure A."/>
            <person name="Sugiura Y."/>
            <person name="Maeda R."/>
            <person name="Honda K."/>
            <person name="Sakurai N."/>
            <person name="Takahashi Y."/>
            <person name="Watada M."/>
            <person name="Katoh T."/>
            <person name="Gotoh A."/>
            <person name="Gotoh Y."/>
            <person name="Taniguchi I."/>
            <person name="Nakamura K."/>
            <person name="Hayashi T."/>
            <person name="Katayama T."/>
            <person name="Uemura T."/>
            <person name="Hattori Y."/>
        </authorList>
    </citation>
    <scope>NUCLEOTIDE SEQUENCE [LARGE SCALE GENOMIC DNA]</scope>
    <source>
        <strain evidence="8 9">SB-73</strain>
    </source>
</reference>
<dbReference type="AlphaFoldDB" id="A0AAV5RIX2"/>
<dbReference type="InterPro" id="IPR013535">
    <property type="entry name" value="PUL_dom"/>
</dbReference>
<dbReference type="PANTHER" id="PTHR19849">
    <property type="entry name" value="PHOSPHOLIPASE A-2-ACTIVATING PROTEIN"/>
    <property type="match status" value="1"/>
</dbReference>
<feature type="domain" description="PFU" evidence="6">
    <location>
        <begin position="379"/>
        <end position="476"/>
    </location>
</feature>
<comment type="subcellular location">
    <subcellularLocation>
        <location evidence="1">Cytoplasm</location>
    </subcellularLocation>
</comment>
<feature type="repeat" description="WD" evidence="5">
    <location>
        <begin position="245"/>
        <end position="285"/>
    </location>
</feature>
<evidence type="ECO:0000256" key="4">
    <source>
        <dbReference type="ARBA" id="ARBA00022737"/>
    </source>
</evidence>
<evidence type="ECO:0000256" key="2">
    <source>
        <dbReference type="ARBA" id="ARBA00022490"/>
    </source>
</evidence>
<dbReference type="GO" id="GO:0043161">
    <property type="term" value="P:proteasome-mediated ubiquitin-dependent protein catabolic process"/>
    <property type="evidence" value="ECO:0007669"/>
    <property type="project" value="TreeGrafter"/>
</dbReference>
<dbReference type="PROSITE" id="PS50082">
    <property type="entry name" value="WD_REPEATS_2"/>
    <property type="match status" value="4"/>
</dbReference>
<keyword evidence="3 5" id="KW-0853">WD repeat</keyword>
<evidence type="ECO:0000259" key="6">
    <source>
        <dbReference type="PROSITE" id="PS51394"/>
    </source>
</evidence>
<keyword evidence="9" id="KW-1185">Reference proteome</keyword>
<name>A0AAV5RIX2_STABA</name>
<gene>
    <name evidence="8" type="ORF">DASB73_019350</name>
</gene>
<dbReference type="Pfam" id="PF00400">
    <property type="entry name" value="WD40"/>
    <property type="match status" value="5"/>
</dbReference>
<dbReference type="GO" id="GO:0043130">
    <property type="term" value="F:ubiquitin binding"/>
    <property type="evidence" value="ECO:0007669"/>
    <property type="project" value="TreeGrafter"/>
</dbReference>
<evidence type="ECO:0000256" key="3">
    <source>
        <dbReference type="ARBA" id="ARBA00022574"/>
    </source>
</evidence>
<dbReference type="InterPro" id="IPR019775">
    <property type="entry name" value="WD40_repeat_CS"/>
</dbReference>
<dbReference type="EMBL" id="BTGC01000003">
    <property type="protein sequence ID" value="GMM50977.1"/>
    <property type="molecule type" value="Genomic_DNA"/>
</dbReference>
<dbReference type="Proteomes" id="UP001362899">
    <property type="component" value="Unassembled WGS sequence"/>
</dbReference>
<dbReference type="GO" id="GO:0005737">
    <property type="term" value="C:cytoplasm"/>
    <property type="evidence" value="ECO:0007669"/>
    <property type="project" value="UniProtKB-SubCell"/>
</dbReference>
<dbReference type="PROSITE" id="PS00678">
    <property type="entry name" value="WD_REPEATS_1"/>
    <property type="match status" value="1"/>
</dbReference>
<dbReference type="PRINTS" id="PR00320">
    <property type="entry name" value="GPROTEINBRPT"/>
</dbReference>
<dbReference type="Pfam" id="PF08324">
    <property type="entry name" value="PUL"/>
    <property type="match status" value="1"/>
</dbReference>
<proteinExistence type="predicted"/>
<dbReference type="InterPro" id="IPR015943">
    <property type="entry name" value="WD40/YVTN_repeat-like_dom_sf"/>
</dbReference>
<dbReference type="InterPro" id="IPR020472">
    <property type="entry name" value="WD40_PAC1"/>
</dbReference>
<feature type="repeat" description="WD" evidence="5">
    <location>
        <begin position="204"/>
        <end position="244"/>
    </location>
</feature>
<dbReference type="SUPFAM" id="SSF50978">
    <property type="entry name" value="WD40 repeat-like"/>
    <property type="match status" value="1"/>
</dbReference>
<dbReference type="CDD" id="cd00200">
    <property type="entry name" value="WD40"/>
    <property type="match status" value="1"/>
</dbReference>
<evidence type="ECO:0000259" key="7">
    <source>
        <dbReference type="PROSITE" id="PS51396"/>
    </source>
</evidence>
<dbReference type="Gene3D" id="3.10.20.870">
    <property type="entry name" value="PFU (PLAA family ubiquitin binding), C-terminal domain"/>
    <property type="match status" value="1"/>
</dbReference>
<protein>
    <submittedName>
        <fullName evidence="8">Doa1 protein</fullName>
    </submittedName>
</protein>
<dbReference type="InterPro" id="IPR001680">
    <property type="entry name" value="WD40_rpt"/>
</dbReference>
<evidence type="ECO:0000313" key="9">
    <source>
        <dbReference type="Proteomes" id="UP001362899"/>
    </source>
</evidence>
<dbReference type="Gene3D" id="2.130.10.10">
    <property type="entry name" value="YVTN repeat-like/Quinoprotein amine dehydrogenase"/>
    <property type="match status" value="1"/>
</dbReference>
<dbReference type="PROSITE" id="PS51396">
    <property type="entry name" value="PUL"/>
    <property type="match status" value="1"/>
</dbReference>
<dbReference type="InterPro" id="IPR015155">
    <property type="entry name" value="PFU"/>
</dbReference>
<dbReference type="PANTHER" id="PTHR19849:SF0">
    <property type="entry name" value="PHOSPHOLIPASE A-2-ACTIVATING PROTEIN"/>
    <property type="match status" value="1"/>
</dbReference>
<dbReference type="Gene3D" id="1.25.10.10">
    <property type="entry name" value="Leucine-rich Repeat Variant"/>
    <property type="match status" value="1"/>
</dbReference>
<keyword evidence="4" id="KW-0677">Repeat</keyword>
<evidence type="ECO:0000256" key="1">
    <source>
        <dbReference type="ARBA" id="ARBA00004496"/>
    </source>
</evidence>
<comment type="caution">
    <text evidence="8">The sequence shown here is derived from an EMBL/GenBank/DDBJ whole genome shotgun (WGS) entry which is preliminary data.</text>
</comment>
<feature type="repeat" description="WD" evidence="5">
    <location>
        <begin position="125"/>
        <end position="164"/>
    </location>
</feature>
<dbReference type="InterPro" id="IPR036322">
    <property type="entry name" value="WD40_repeat_dom_sf"/>
</dbReference>
<dbReference type="InterPro" id="IPR011989">
    <property type="entry name" value="ARM-like"/>
</dbReference>
<organism evidence="8 9">
    <name type="scientific">Starmerella bacillaris</name>
    <name type="common">Yeast</name>
    <name type="synonym">Candida zemplinina</name>
    <dbReference type="NCBI Taxonomy" id="1247836"/>
    <lineage>
        <taxon>Eukaryota</taxon>
        <taxon>Fungi</taxon>
        <taxon>Dikarya</taxon>
        <taxon>Ascomycota</taxon>
        <taxon>Saccharomycotina</taxon>
        <taxon>Dipodascomycetes</taxon>
        <taxon>Dipodascales</taxon>
        <taxon>Trichomonascaceae</taxon>
        <taxon>Starmerella</taxon>
    </lineage>
</organism>
<feature type="repeat" description="WD" evidence="5">
    <location>
        <begin position="163"/>
        <end position="203"/>
    </location>
</feature>
<sequence>MNNYIKVALDLTSHLRSVGCERSAQFIRFTNIMSMNVYSLSKRIAVHKDDVRAVAFVGDNAVVTTSRDGTAKLTQLSDLSSVTLIDGDVYLNSVAVSESQSTVFVGAHDGVIHGFDLVNMSQTYLLGHTANVSCLDASGETVASGSWDLSVRVWQSPESSIVLNKHTQNVWGVKFVSSSALLTCGADKTIVLWDLNSQSILKVFSGHTDAVRGLAVLSADLFASVSNDTTVRIWNFNTGECVHVMHGHTSFIYAIARINEQYLVTSGEDRTLRIWDYQNFQEVQTIVMPSISQWSLSVNSVGDIAVGSSDNSCHIFTVIPDRQASAEDLIAFQEAVKSSAISESEVDEYNVVDESVLNHPGNKEGQVVIVKDSNEKLVAHQYSGGSWIRVGEVVGKNQQSSSKKQEFDGKSYDYIFDVDIADGVPPLKLPYNNGDNPYLVAEQFISVNELPTSYLEQIVQFIITNSEAAQFSNAGSADTPKADEVSVAPRYTELPAVLRYSKLLTLKSFQQDPLIQALTKIYNRRGQEPELIPLIHSLPSSSDELLRKAISYYDIWGDNIDDLLPIYDLLRITIPTAIEVPYKLVWARLLAAVDTAIPKHTLLSIRALVNLTQREDFGSEKSNKGMLLECLKMVGGCSLPKSKTQAVALTTLFLNLSVLNYPDFEQQYIILARKCAALTSIDGEADYRFALAVGLRSYYGSDLELKSYKKEWLTKLNATTPIVGGGANFDRTAKIVTLVVPHLRA</sequence>
<dbReference type="PROSITE" id="PS50294">
    <property type="entry name" value="WD_REPEATS_REGION"/>
    <property type="match status" value="3"/>
</dbReference>
<accession>A0AAV5RIX2</accession>
<keyword evidence="2" id="KW-0963">Cytoplasm</keyword>
<evidence type="ECO:0000256" key="5">
    <source>
        <dbReference type="PROSITE-ProRule" id="PRU00221"/>
    </source>
</evidence>